<dbReference type="InterPro" id="IPR014721">
    <property type="entry name" value="Ribsml_uS5_D2-typ_fold_subgr"/>
</dbReference>
<keyword evidence="20" id="KW-1185">Reference proteome</keyword>
<comment type="pathway">
    <text evidence="16">Steroid biosynthesis; cholesterol biosynthesis.</text>
</comment>
<dbReference type="PANTHER" id="PTHR10977">
    <property type="entry name" value="DIPHOSPHOMEVALONATE DECARBOXYLASE"/>
    <property type="match status" value="1"/>
</dbReference>
<feature type="domain" description="Diphosphomevalonate decarboxylase-like N-terminal" evidence="18">
    <location>
        <begin position="10"/>
        <end position="174"/>
    </location>
</feature>
<evidence type="ECO:0000256" key="3">
    <source>
        <dbReference type="ARBA" id="ARBA00012296"/>
    </source>
</evidence>
<name>A0ABP1QHC9_9HEXA</name>
<evidence type="ECO:0000256" key="2">
    <source>
        <dbReference type="ARBA" id="ARBA00008831"/>
    </source>
</evidence>
<evidence type="ECO:0000256" key="16">
    <source>
        <dbReference type="RuleBase" id="RU363086"/>
    </source>
</evidence>
<dbReference type="EC" id="4.1.1.33" evidence="3 15"/>
<keyword evidence="10 15" id="KW-0443">Lipid metabolism</keyword>
<evidence type="ECO:0000313" key="19">
    <source>
        <dbReference type="EMBL" id="CAL8096327.1"/>
    </source>
</evidence>
<feature type="domain" description="Mvd1 C-terminal" evidence="17">
    <location>
        <begin position="188"/>
        <end position="375"/>
    </location>
</feature>
<evidence type="ECO:0000256" key="6">
    <source>
        <dbReference type="ARBA" id="ARBA00022741"/>
    </source>
</evidence>
<gene>
    <name evidence="19" type="ORF">ODALV1_LOCUS9322</name>
</gene>
<evidence type="ECO:0000256" key="11">
    <source>
        <dbReference type="ARBA" id="ARBA00023166"/>
    </source>
</evidence>
<evidence type="ECO:0000256" key="15">
    <source>
        <dbReference type="PIRNR" id="PIRNR015950"/>
    </source>
</evidence>
<keyword evidence="11 16" id="KW-1207">Sterol metabolism</keyword>
<dbReference type="Pfam" id="PF22700">
    <property type="entry name" value="MVD-like_N"/>
    <property type="match status" value="1"/>
</dbReference>
<accession>A0ABP1QHC9</accession>
<evidence type="ECO:0000313" key="20">
    <source>
        <dbReference type="Proteomes" id="UP001642540"/>
    </source>
</evidence>
<evidence type="ECO:0000256" key="9">
    <source>
        <dbReference type="ARBA" id="ARBA00023011"/>
    </source>
</evidence>
<dbReference type="SUPFAM" id="SSF54211">
    <property type="entry name" value="Ribosomal protein S5 domain 2-like"/>
    <property type="match status" value="1"/>
</dbReference>
<sequence length="390" mass="42770">MAVKSVTCVAPVNIAVIKYWGKTDEKLIIPLNDSLSGTLHTDHMCAKTTVAISSKFSKDRMWLNGTEESLDNPRLLACISEVKDRARSAGKLTEEELQWNVHICSENNFPTAAGLASSAAGYACLVYALAMLYKIDGDVSVIARRGSGSACRSIYGGFVQWIAGTNPNGTDSIAQQIVPASHWPEMRVLILVVSDSRKKTSSTSGMQRSCENSELLKHRVAKCVPERMSEITKAILKKDFETFAKITMQDSNQFHAVCLDTYPPCVYMNDVSHGIANLIHTINKFAGRTVAAYTYDAGPNACLYLLEKDVPGVLAAVNHVFHTDTKKEEYYRGLSVDLVDVPEQLGGTKNLGQWPENNALRYIIHTKIGEGPQIVSETLLNSEGLPNRLA</sequence>
<evidence type="ECO:0000256" key="5">
    <source>
        <dbReference type="ARBA" id="ARBA00022516"/>
    </source>
</evidence>
<organism evidence="19 20">
    <name type="scientific">Orchesella dallaii</name>
    <dbReference type="NCBI Taxonomy" id="48710"/>
    <lineage>
        <taxon>Eukaryota</taxon>
        <taxon>Metazoa</taxon>
        <taxon>Ecdysozoa</taxon>
        <taxon>Arthropoda</taxon>
        <taxon>Hexapoda</taxon>
        <taxon>Collembola</taxon>
        <taxon>Entomobryomorpha</taxon>
        <taxon>Entomobryoidea</taxon>
        <taxon>Orchesellidae</taxon>
        <taxon>Orchesellinae</taxon>
        <taxon>Orchesella</taxon>
    </lineage>
</organism>
<dbReference type="PIRSF" id="PIRSF015950">
    <property type="entry name" value="Mev_P_decrbx"/>
    <property type="match status" value="1"/>
</dbReference>
<dbReference type="Gene3D" id="3.30.70.890">
    <property type="entry name" value="GHMP kinase, C-terminal domain"/>
    <property type="match status" value="1"/>
</dbReference>
<reference evidence="19 20" key="1">
    <citation type="submission" date="2024-08" db="EMBL/GenBank/DDBJ databases">
        <authorList>
            <person name="Cucini C."/>
            <person name="Frati F."/>
        </authorList>
    </citation>
    <scope>NUCLEOTIDE SEQUENCE [LARGE SCALE GENOMIC DNA]</scope>
</reference>
<dbReference type="InterPro" id="IPR020568">
    <property type="entry name" value="Ribosomal_Su5_D2-typ_SF"/>
</dbReference>
<comment type="catalytic activity">
    <reaction evidence="14 15 16">
        <text>(R)-5-diphosphomevalonate + ATP = isopentenyl diphosphate + ADP + phosphate + CO2</text>
        <dbReference type="Rhea" id="RHEA:23732"/>
        <dbReference type="ChEBI" id="CHEBI:16526"/>
        <dbReference type="ChEBI" id="CHEBI:30616"/>
        <dbReference type="ChEBI" id="CHEBI:43474"/>
        <dbReference type="ChEBI" id="CHEBI:57557"/>
        <dbReference type="ChEBI" id="CHEBI:128769"/>
        <dbReference type="ChEBI" id="CHEBI:456216"/>
        <dbReference type="EC" id="4.1.1.33"/>
    </reaction>
</comment>
<keyword evidence="7 15" id="KW-0067">ATP-binding</keyword>
<evidence type="ECO:0000256" key="4">
    <source>
        <dbReference type="ARBA" id="ARBA00019335"/>
    </source>
</evidence>
<keyword evidence="9 16" id="KW-0756">Sterol biosynthesis</keyword>
<keyword evidence="6 15" id="KW-0547">Nucleotide-binding</keyword>
<keyword evidence="12 16" id="KW-0753">Steroid metabolism</keyword>
<dbReference type="InterPro" id="IPR005935">
    <property type="entry name" value="Mev_decarb"/>
</dbReference>
<evidence type="ECO:0000259" key="17">
    <source>
        <dbReference type="Pfam" id="PF18376"/>
    </source>
</evidence>
<keyword evidence="13 15" id="KW-0456">Lyase</keyword>
<comment type="function">
    <text evidence="1 16">Catalyzes the ATP dependent decarboxylation of (R)-5-diphosphomevalonate to form isopentenyl diphosphate (IPP). Functions in the mevalonate (MVA) pathway leading to isopentenyl diphosphate (IPP), a key precursor for the biosynthesis of isoprenoids and sterol synthesis.</text>
</comment>
<dbReference type="PANTHER" id="PTHR10977:SF3">
    <property type="entry name" value="DIPHOSPHOMEVALONATE DECARBOXYLASE"/>
    <property type="match status" value="1"/>
</dbReference>
<keyword evidence="16" id="KW-0152">Cholesterol biosynthesis</keyword>
<evidence type="ECO:0000256" key="12">
    <source>
        <dbReference type="ARBA" id="ARBA00023221"/>
    </source>
</evidence>
<evidence type="ECO:0000256" key="14">
    <source>
        <dbReference type="ARBA" id="ARBA00048154"/>
    </source>
</evidence>
<dbReference type="Proteomes" id="UP001642540">
    <property type="component" value="Unassembled WGS sequence"/>
</dbReference>
<dbReference type="InterPro" id="IPR053859">
    <property type="entry name" value="MVD-like_N"/>
</dbReference>
<dbReference type="InterPro" id="IPR029765">
    <property type="entry name" value="Mev_diP_decarb"/>
</dbReference>
<evidence type="ECO:0000256" key="1">
    <source>
        <dbReference type="ARBA" id="ARBA00003812"/>
    </source>
</evidence>
<keyword evidence="16" id="KW-0153">Cholesterol metabolism</keyword>
<protein>
    <recommendedName>
        <fullName evidence="4 15">Diphosphomevalonate decarboxylase</fullName>
        <ecNumber evidence="3 15">4.1.1.33</ecNumber>
    </recommendedName>
</protein>
<dbReference type="Gene3D" id="3.30.230.10">
    <property type="match status" value="1"/>
</dbReference>
<keyword evidence="5 16" id="KW-0444">Lipid biosynthesis</keyword>
<proteinExistence type="inferred from homology"/>
<evidence type="ECO:0000256" key="8">
    <source>
        <dbReference type="ARBA" id="ARBA00022955"/>
    </source>
</evidence>
<comment type="similarity">
    <text evidence="2 15 16">Belongs to the diphosphomevalonate decarboxylase family.</text>
</comment>
<dbReference type="Pfam" id="PF18376">
    <property type="entry name" value="MDD_C"/>
    <property type="match status" value="1"/>
</dbReference>
<dbReference type="InterPro" id="IPR036554">
    <property type="entry name" value="GHMP_kinase_C_sf"/>
</dbReference>
<dbReference type="NCBIfam" id="TIGR01240">
    <property type="entry name" value="mevDPdecarb"/>
    <property type="match status" value="1"/>
</dbReference>
<comment type="caution">
    <text evidence="19">The sequence shown here is derived from an EMBL/GenBank/DDBJ whole genome shotgun (WGS) entry which is preliminary data.</text>
</comment>
<keyword evidence="8 16" id="KW-0752">Steroid biosynthesis</keyword>
<dbReference type="EMBL" id="CAXLJM020000028">
    <property type="protein sequence ID" value="CAL8096327.1"/>
    <property type="molecule type" value="Genomic_DNA"/>
</dbReference>
<evidence type="ECO:0000256" key="10">
    <source>
        <dbReference type="ARBA" id="ARBA00023098"/>
    </source>
</evidence>
<evidence type="ECO:0000256" key="13">
    <source>
        <dbReference type="ARBA" id="ARBA00023239"/>
    </source>
</evidence>
<dbReference type="SUPFAM" id="SSF55060">
    <property type="entry name" value="GHMP Kinase, C-terminal domain"/>
    <property type="match status" value="1"/>
</dbReference>
<evidence type="ECO:0000259" key="18">
    <source>
        <dbReference type="Pfam" id="PF22700"/>
    </source>
</evidence>
<dbReference type="InterPro" id="IPR041431">
    <property type="entry name" value="Mvd1_C"/>
</dbReference>
<evidence type="ECO:0000256" key="7">
    <source>
        <dbReference type="ARBA" id="ARBA00022840"/>
    </source>
</evidence>